<accession>A0ABT0GSW7</accession>
<dbReference type="Pfam" id="PF06676">
    <property type="entry name" value="DUF1178"/>
    <property type="match status" value="1"/>
</dbReference>
<organism evidence="1 2">
    <name type="scientific">Roseibium sediminicola</name>
    <dbReference type="NCBI Taxonomy" id="2933272"/>
    <lineage>
        <taxon>Bacteria</taxon>
        <taxon>Pseudomonadati</taxon>
        <taxon>Pseudomonadota</taxon>
        <taxon>Alphaproteobacteria</taxon>
        <taxon>Hyphomicrobiales</taxon>
        <taxon>Stappiaceae</taxon>
        <taxon>Roseibium</taxon>
    </lineage>
</organism>
<keyword evidence="2" id="KW-1185">Reference proteome</keyword>
<dbReference type="Proteomes" id="UP001431221">
    <property type="component" value="Unassembled WGS sequence"/>
</dbReference>
<dbReference type="EMBL" id="JALNMJ010000005">
    <property type="protein sequence ID" value="MCK7612528.1"/>
    <property type="molecule type" value="Genomic_DNA"/>
</dbReference>
<dbReference type="PIRSF" id="PIRSF032131">
    <property type="entry name" value="UCP032131"/>
    <property type="match status" value="1"/>
</dbReference>
<dbReference type="InterPro" id="IPR009562">
    <property type="entry name" value="DUF1178"/>
</dbReference>
<protein>
    <submittedName>
        <fullName evidence="1">DUF1178 family protein</fullName>
    </submittedName>
</protein>
<evidence type="ECO:0000313" key="1">
    <source>
        <dbReference type="EMBL" id="MCK7612528.1"/>
    </source>
</evidence>
<sequence length="177" mass="19138">MIKYTLQCDDAHTFEGWFRNSDDFDSQCKRNLVACPMCGSNEVRKGLMAPAVSTARAKAALVDAARAEMRAHEASAKPDAMGQAGGEGGAVAMQSSALLPKDLQQKEIVEALRLVRARIIENSENVGADFASEARKIHNGEAEERSIYGETTPKDAEALMEEGIAVFPLPDLPDDKN</sequence>
<comment type="caution">
    <text evidence="1">The sequence shown here is derived from an EMBL/GenBank/DDBJ whole genome shotgun (WGS) entry which is preliminary data.</text>
</comment>
<dbReference type="RefSeq" id="WP_248153523.1">
    <property type="nucleotide sequence ID" value="NZ_JALNMJ010000005.1"/>
</dbReference>
<evidence type="ECO:0000313" key="2">
    <source>
        <dbReference type="Proteomes" id="UP001431221"/>
    </source>
</evidence>
<name>A0ABT0GSW7_9HYPH</name>
<gene>
    <name evidence="1" type="ORF">M0H32_10180</name>
</gene>
<reference evidence="1" key="1">
    <citation type="submission" date="2022-04" db="EMBL/GenBank/DDBJ databases">
        <title>Roseibium sp. CAU 1639 isolated from mud.</title>
        <authorList>
            <person name="Kim W."/>
        </authorList>
    </citation>
    <scope>NUCLEOTIDE SEQUENCE</scope>
    <source>
        <strain evidence="1">CAU 1639</strain>
    </source>
</reference>
<proteinExistence type="predicted"/>